<feature type="compositionally biased region" description="Basic residues" evidence="1">
    <location>
        <begin position="28"/>
        <end position="39"/>
    </location>
</feature>
<evidence type="ECO:0000313" key="2">
    <source>
        <dbReference type="EMBL" id="KAG5672025.1"/>
    </source>
</evidence>
<dbReference type="Proteomes" id="UP001107558">
    <property type="component" value="Chromosome 3"/>
</dbReference>
<organism evidence="2 3">
    <name type="scientific">Polypedilum vanderplanki</name>
    <name type="common">Sleeping chironomid midge</name>
    <dbReference type="NCBI Taxonomy" id="319348"/>
    <lineage>
        <taxon>Eukaryota</taxon>
        <taxon>Metazoa</taxon>
        <taxon>Ecdysozoa</taxon>
        <taxon>Arthropoda</taxon>
        <taxon>Hexapoda</taxon>
        <taxon>Insecta</taxon>
        <taxon>Pterygota</taxon>
        <taxon>Neoptera</taxon>
        <taxon>Endopterygota</taxon>
        <taxon>Diptera</taxon>
        <taxon>Nematocera</taxon>
        <taxon>Chironomoidea</taxon>
        <taxon>Chironomidae</taxon>
        <taxon>Chironominae</taxon>
        <taxon>Polypedilum</taxon>
        <taxon>Polypedilum</taxon>
    </lineage>
</organism>
<evidence type="ECO:0000313" key="3">
    <source>
        <dbReference type="Proteomes" id="UP001107558"/>
    </source>
</evidence>
<feature type="compositionally biased region" description="Basic and acidic residues" evidence="1">
    <location>
        <begin position="157"/>
        <end position="166"/>
    </location>
</feature>
<dbReference type="OrthoDB" id="5914531at2759"/>
<feature type="region of interest" description="Disordered" evidence="1">
    <location>
        <begin position="1"/>
        <end position="63"/>
    </location>
</feature>
<proteinExistence type="predicted"/>
<accession>A0A9J6BQ84</accession>
<feature type="region of interest" description="Disordered" evidence="1">
    <location>
        <begin position="143"/>
        <end position="166"/>
    </location>
</feature>
<dbReference type="EMBL" id="JADBJN010000003">
    <property type="protein sequence ID" value="KAG5672025.1"/>
    <property type="molecule type" value="Genomic_DNA"/>
</dbReference>
<dbReference type="AlphaFoldDB" id="A0A9J6BQ84"/>
<reference evidence="2" key="1">
    <citation type="submission" date="2021-03" db="EMBL/GenBank/DDBJ databases">
        <title>Chromosome level genome of the anhydrobiotic midge Polypedilum vanderplanki.</title>
        <authorList>
            <person name="Yoshida Y."/>
            <person name="Kikawada T."/>
            <person name="Gusev O."/>
        </authorList>
    </citation>
    <scope>NUCLEOTIDE SEQUENCE</scope>
    <source>
        <strain evidence="2">NIAS01</strain>
        <tissue evidence="2">Whole body or cell culture</tissue>
    </source>
</reference>
<sequence length="166" mass="19165">MDKVKRFLKGSDGAGGHHSQQVQLHPQVGRRRRKSRARRDGRFSGSSNGYPRNEGGGHEHHLSGSIVNTAAPITQQQHQPETLRQKAVAKLKLFNFNLNWDLHMNQCKPRGILSRRLCRNRKYDDNELYRSNSFRFHKFERNEADEGTTARGINKQYEVEGKNSSR</sequence>
<keyword evidence="3" id="KW-1185">Reference proteome</keyword>
<protein>
    <submittedName>
        <fullName evidence="2">Uncharacterized protein</fullName>
    </submittedName>
</protein>
<gene>
    <name evidence="2" type="ORF">PVAND_002187</name>
</gene>
<comment type="caution">
    <text evidence="2">The sequence shown here is derived from an EMBL/GenBank/DDBJ whole genome shotgun (WGS) entry which is preliminary data.</text>
</comment>
<name>A0A9J6BQ84_POLVA</name>
<evidence type="ECO:0000256" key="1">
    <source>
        <dbReference type="SAM" id="MobiDB-lite"/>
    </source>
</evidence>